<sequence>MQVLLPIDGSAASARAVEFLCASKRGGPGTVMPTLLHVHQPRMKAVPDPAAEWQEMSDREQAHAQALLAVHQRTLSEAGFTAHTLVRSGAPASTILEVAAECGASLVVMGTRGAGMLGGFALGSVALRVAPAAPCPVVLVKPDAKLPSISREFTQVVAPLDGSAVSDSAVQRLVALRDFFGPLHVNLVHFEPALTLLESIMPPHDDVLRRWCGEQSRRAVAAAAHLLTEAGISHEVSLLAGDAAPSVAELALRQGADLIAMATHGTGALHHATFGSVALKTVVLASVPVLLTH</sequence>
<dbReference type="Pfam" id="PF00582">
    <property type="entry name" value="Usp"/>
    <property type="match status" value="2"/>
</dbReference>
<feature type="domain" description="UspA" evidence="2">
    <location>
        <begin position="2"/>
        <end position="141"/>
    </location>
</feature>
<dbReference type="CDD" id="cd00293">
    <property type="entry name" value="USP-like"/>
    <property type="match status" value="2"/>
</dbReference>
<dbReference type="PANTHER" id="PTHR46268:SF6">
    <property type="entry name" value="UNIVERSAL STRESS PROTEIN UP12"/>
    <property type="match status" value="1"/>
</dbReference>
<dbReference type="InterPro" id="IPR006015">
    <property type="entry name" value="Universal_stress_UspA"/>
</dbReference>
<keyword evidence="4" id="KW-1185">Reference proteome</keyword>
<comment type="similarity">
    <text evidence="1">Belongs to the universal stress protein A family.</text>
</comment>
<accession>A0ABS8XMI0</accession>
<dbReference type="PRINTS" id="PR01438">
    <property type="entry name" value="UNVRSLSTRESS"/>
</dbReference>
<dbReference type="PANTHER" id="PTHR46268">
    <property type="entry name" value="STRESS RESPONSE PROTEIN NHAX"/>
    <property type="match status" value="1"/>
</dbReference>
<dbReference type="Proteomes" id="UP001201463">
    <property type="component" value="Unassembled WGS sequence"/>
</dbReference>
<evidence type="ECO:0000313" key="3">
    <source>
        <dbReference type="EMBL" id="MCE4540288.1"/>
    </source>
</evidence>
<proteinExistence type="inferred from homology"/>
<reference evidence="3 4" key="1">
    <citation type="submission" date="2021-12" db="EMBL/GenBank/DDBJ databases">
        <title>Genome seq of p7.</title>
        <authorList>
            <person name="Seo T."/>
        </authorList>
    </citation>
    <scope>NUCLEOTIDE SEQUENCE [LARGE SCALE GENOMIC DNA]</scope>
    <source>
        <strain evidence="3 4">P7</strain>
    </source>
</reference>
<gene>
    <name evidence="3" type="ORF">LXT12_23850</name>
</gene>
<feature type="domain" description="UspA" evidence="2">
    <location>
        <begin position="153"/>
        <end position="292"/>
    </location>
</feature>
<dbReference type="Gene3D" id="3.40.50.620">
    <property type="entry name" value="HUPs"/>
    <property type="match status" value="2"/>
</dbReference>
<dbReference type="InterPro" id="IPR006016">
    <property type="entry name" value="UspA"/>
</dbReference>
<evidence type="ECO:0000313" key="4">
    <source>
        <dbReference type="Proteomes" id="UP001201463"/>
    </source>
</evidence>
<evidence type="ECO:0000256" key="1">
    <source>
        <dbReference type="ARBA" id="ARBA00008791"/>
    </source>
</evidence>
<dbReference type="RefSeq" id="WP_233394804.1">
    <property type="nucleotide sequence ID" value="NZ_JAJTWT010000015.1"/>
</dbReference>
<dbReference type="EMBL" id="JAJTWT010000015">
    <property type="protein sequence ID" value="MCE4540288.1"/>
    <property type="molecule type" value="Genomic_DNA"/>
</dbReference>
<protein>
    <submittedName>
        <fullName evidence="3">Universal stress protein</fullName>
    </submittedName>
</protein>
<dbReference type="InterPro" id="IPR014729">
    <property type="entry name" value="Rossmann-like_a/b/a_fold"/>
</dbReference>
<comment type="caution">
    <text evidence="3">The sequence shown here is derived from an EMBL/GenBank/DDBJ whole genome shotgun (WGS) entry which is preliminary data.</text>
</comment>
<evidence type="ECO:0000259" key="2">
    <source>
        <dbReference type="Pfam" id="PF00582"/>
    </source>
</evidence>
<dbReference type="SUPFAM" id="SSF52402">
    <property type="entry name" value="Adenine nucleotide alpha hydrolases-like"/>
    <property type="match status" value="2"/>
</dbReference>
<name>A0ABS8XMI0_9BURK</name>
<organism evidence="3 4">
    <name type="scientific">Pelomonas caseinilytica</name>
    <dbReference type="NCBI Taxonomy" id="2906763"/>
    <lineage>
        <taxon>Bacteria</taxon>
        <taxon>Pseudomonadati</taxon>
        <taxon>Pseudomonadota</taxon>
        <taxon>Betaproteobacteria</taxon>
        <taxon>Burkholderiales</taxon>
        <taxon>Sphaerotilaceae</taxon>
        <taxon>Roseateles</taxon>
    </lineage>
</organism>